<dbReference type="Proteomes" id="UP000188184">
    <property type="component" value="Chromosome"/>
</dbReference>
<dbReference type="AlphaFoldDB" id="A0A1Q2KYJ4"/>
<protein>
    <recommendedName>
        <fullName evidence="3">Lipoprotein</fullName>
    </recommendedName>
</protein>
<evidence type="ECO:0000313" key="2">
    <source>
        <dbReference type="Proteomes" id="UP000188184"/>
    </source>
</evidence>
<proteinExistence type="predicted"/>
<keyword evidence="2" id="KW-1185">Reference proteome</keyword>
<accession>A0A1Q2KYJ4</accession>
<dbReference type="EMBL" id="CP019640">
    <property type="protein sequence ID" value="AQQ53271.1"/>
    <property type="molecule type" value="Genomic_DNA"/>
</dbReference>
<gene>
    <name evidence="1" type="ORF">B0X71_09385</name>
</gene>
<name>A0A1Q2KYJ4_9BACL</name>
<evidence type="ECO:0008006" key="3">
    <source>
        <dbReference type="Google" id="ProtNLM"/>
    </source>
</evidence>
<organism evidence="1 2">
    <name type="scientific">Planococcus lenghuensis</name>
    <dbReference type="NCBI Taxonomy" id="2213202"/>
    <lineage>
        <taxon>Bacteria</taxon>
        <taxon>Bacillati</taxon>
        <taxon>Bacillota</taxon>
        <taxon>Bacilli</taxon>
        <taxon>Bacillales</taxon>
        <taxon>Caryophanaceae</taxon>
        <taxon>Planococcus</taxon>
    </lineage>
</organism>
<evidence type="ECO:0000313" key="1">
    <source>
        <dbReference type="EMBL" id="AQQ53271.1"/>
    </source>
</evidence>
<dbReference type="KEGG" id="pmar:B0X71_09385"/>
<dbReference type="PROSITE" id="PS51257">
    <property type="entry name" value="PROKAR_LIPOPROTEIN"/>
    <property type="match status" value="1"/>
</dbReference>
<reference evidence="1 2" key="1">
    <citation type="submission" date="2017-02" db="EMBL/GenBank/DDBJ databases">
        <title>The complete genomic sequence of a novel cold adapted crude oil-degrading bacterium Planococcus qaidamina Y42.</title>
        <authorList>
            <person name="Yang R."/>
        </authorList>
    </citation>
    <scope>NUCLEOTIDE SEQUENCE [LARGE SCALE GENOMIC DNA]</scope>
    <source>
        <strain evidence="1 2">Y42</strain>
    </source>
</reference>
<sequence length="148" mass="16783">MNLLKKIIPLIFVLLLTACSETSDIRSTLEELEDENLEMIFSEFEVQGLHLSEIETMEGIKLKNSNKKVFEFEGGHVNIYSFPSTHQKDAGMEQLREELLTVDVPASPKDAELPMTIVFILPHFTDSELMERLNAIVQGLESEAEKES</sequence>